<evidence type="ECO:0000256" key="7">
    <source>
        <dbReference type="ARBA" id="ARBA00023136"/>
    </source>
</evidence>
<gene>
    <name evidence="11" type="ORF">BDFB_011977</name>
</gene>
<dbReference type="PANTHER" id="PTHR21137">
    <property type="entry name" value="ODORANT RECEPTOR"/>
    <property type="match status" value="1"/>
</dbReference>
<keyword evidence="4 10" id="KW-0812">Transmembrane</keyword>
<evidence type="ECO:0000256" key="2">
    <source>
        <dbReference type="ARBA" id="ARBA00022475"/>
    </source>
</evidence>
<dbReference type="GO" id="GO:0005886">
    <property type="term" value="C:plasma membrane"/>
    <property type="evidence" value="ECO:0007669"/>
    <property type="project" value="UniProtKB-SubCell"/>
</dbReference>
<dbReference type="OrthoDB" id="8196465at2759"/>
<keyword evidence="3" id="KW-0716">Sensory transduction</keyword>
<accession>A0A482VJX7</accession>
<feature type="transmembrane region" description="Helical" evidence="10">
    <location>
        <begin position="258"/>
        <end position="279"/>
    </location>
</feature>
<keyword evidence="8" id="KW-0675">Receptor</keyword>
<dbReference type="Proteomes" id="UP000292052">
    <property type="component" value="Unassembled WGS sequence"/>
</dbReference>
<comment type="subcellular location">
    <subcellularLocation>
        <location evidence="1">Cell membrane</location>
        <topology evidence="1">Multi-pass membrane protein</topology>
    </subcellularLocation>
</comment>
<feature type="transmembrane region" description="Helical" evidence="10">
    <location>
        <begin position="134"/>
        <end position="152"/>
    </location>
</feature>
<evidence type="ECO:0000313" key="11">
    <source>
        <dbReference type="EMBL" id="RZC33090.1"/>
    </source>
</evidence>
<name>A0A482VJX7_ASBVE</name>
<feature type="transmembrane region" description="Helical" evidence="10">
    <location>
        <begin position="40"/>
        <end position="64"/>
    </location>
</feature>
<feature type="transmembrane region" description="Helical" evidence="10">
    <location>
        <begin position="291"/>
        <end position="311"/>
    </location>
</feature>
<feature type="transmembrane region" description="Helical" evidence="10">
    <location>
        <begin position="70"/>
        <end position="92"/>
    </location>
</feature>
<evidence type="ECO:0000256" key="5">
    <source>
        <dbReference type="ARBA" id="ARBA00022725"/>
    </source>
</evidence>
<keyword evidence="6 10" id="KW-1133">Transmembrane helix</keyword>
<dbReference type="GO" id="GO:0005549">
    <property type="term" value="F:odorant binding"/>
    <property type="evidence" value="ECO:0007669"/>
    <property type="project" value="InterPro"/>
</dbReference>
<feature type="transmembrane region" description="Helical" evidence="10">
    <location>
        <begin position="181"/>
        <end position="205"/>
    </location>
</feature>
<evidence type="ECO:0000256" key="4">
    <source>
        <dbReference type="ARBA" id="ARBA00022692"/>
    </source>
</evidence>
<evidence type="ECO:0000256" key="6">
    <source>
        <dbReference type="ARBA" id="ARBA00022989"/>
    </source>
</evidence>
<evidence type="ECO:0000256" key="10">
    <source>
        <dbReference type="SAM" id="Phobius"/>
    </source>
</evidence>
<dbReference type="PANTHER" id="PTHR21137:SF35">
    <property type="entry name" value="ODORANT RECEPTOR 19A-RELATED"/>
    <property type="match status" value="1"/>
</dbReference>
<evidence type="ECO:0000313" key="12">
    <source>
        <dbReference type="Proteomes" id="UP000292052"/>
    </source>
</evidence>
<organism evidence="11 12">
    <name type="scientific">Asbolus verrucosus</name>
    <name type="common">Desert ironclad beetle</name>
    <dbReference type="NCBI Taxonomy" id="1661398"/>
    <lineage>
        <taxon>Eukaryota</taxon>
        <taxon>Metazoa</taxon>
        <taxon>Ecdysozoa</taxon>
        <taxon>Arthropoda</taxon>
        <taxon>Hexapoda</taxon>
        <taxon>Insecta</taxon>
        <taxon>Pterygota</taxon>
        <taxon>Neoptera</taxon>
        <taxon>Endopterygota</taxon>
        <taxon>Coleoptera</taxon>
        <taxon>Polyphaga</taxon>
        <taxon>Cucujiformia</taxon>
        <taxon>Tenebrionidae</taxon>
        <taxon>Pimeliinae</taxon>
        <taxon>Asbolus</taxon>
    </lineage>
</organism>
<sequence>MEAKEKFDWKVTIKINIWMLKLAGLWPTGDETYKRNLYSFYTSVCVALFLVGHVFFQTVNLYFIRNDLQAVTGTIFILLTDIGCGLKTYCLIKNMGILKQLMVTLNSDIFQPKSTKQRILVEPSLSFWKTIYKIFWSMAVSALFFWSVFPILDKSVKDYRLPFLAWYPYNTKVSPSYEITYVYQIASISFIAVVNSNIDTLIAALNMYIGTQFDILCDDLRNFHNFTQCAAISVNDKFINCLLHHKKILSFAANTNNCFDWIIFLQFFTSAISIALTMFQLTVVVPLSNEFYSLLSFGNAILVEIFMYCWFGNEVEIKSSNVPYAVFESDWIEVSEETKKNMIIFVLRCQKPLKISALNLFYLSLETFMK</sequence>
<keyword evidence="9" id="KW-0807">Transducer</keyword>
<feature type="non-terminal residue" evidence="11">
    <location>
        <position position="370"/>
    </location>
</feature>
<evidence type="ECO:0000256" key="8">
    <source>
        <dbReference type="ARBA" id="ARBA00023170"/>
    </source>
</evidence>
<keyword evidence="5" id="KW-0552">Olfaction</keyword>
<comment type="caution">
    <text evidence="11">The sequence shown here is derived from an EMBL/GenBank/DDBJ whole genome shotgun (WGS) entry which is preliminary data.</text>
</comment>
<dbReference type="GO" id="GO:0004984">
    <property type="term" value="F:olfactory receptor activity"/>
    <property type="evidence" value="ECO:0007669"/>
    <property type="project" value="InterPro"/>
</dbReference>
<keyword evidence="7 10" id="KW-0472">Membrane</keyword>
<dbReference type="EMBL" id="QDEB01092108">
    <property type="protein sequence ID" value="RZC33090.1"/>
    <property type="molecule type" value="Genomic_DNA"/>
</dbReference>
<proteinExistence type="predicted"/>
<dbReference type="InterPro" id="IPR004117">
    <property type="entry name" value="7tm6_olfct_rcpt"/>
</dbReference>
<keyword evidence="12" id="KW-1185">Reference proteome</keyword>
<evidence type="ECO:0000256" key="3">
    <source>
        <dbReference type="ARBA" id="ARBA00022606"/>
    </source>
</evidence>
<evidence type="ECO:0000256" key="1">
    <source>
        <dbReference type="ARBA" id="ARBA00004651"/>
    </source>
</evidence>
<dbReference type="AlphaFoldDB" id="A0A482VJX7"/>
<dbReference type="Pfam" id="PF02949">
    <property type="entry name" value="7tm_6"/>
    <property type="match status" value="1"/>
</dbReference>
<reference evidence="11 12" key="1">
    <citation type="submission" date="2017-03" db="EMBL/GenBank/DDBJ databases">
        <title>Genome of the blue death feigning beetle - Asbolus verrucosus.</title>
        <authorList>
            <person name="Rider S.D."/>
        </authorList>
    </citation>
    <scope>NUCLEOTIDE SEQUENCE [LARGE SCALE GENOMIC DNA]</scope>
    <source>
        <strain evidence="11">Butters</strain>
        <tissue evidence="11">Head and leg muscle</tissue>
    </source>
</reference>
<keyword evidence="2" id="KW-1003">Cell membrane</keyword>
<evidence type="ECO:0000256" key="9">
    <source>
        <dbReference type="ARBA" id="ARBA00023224"/>
    </source>
</evidence>
<protein>
    <submittedName>
        <fullName evidence="11">7tm 6 domain containing protein</fullName>
    </submittedName>
</protein>
<dbReference type="GO" id="GO:0007165">
    <property type="term" value="P:signal transduction"/>
    <property type="evidence" value="ECO:0007669"/>
    <property type="project" value="UniProtKB-KW"/>
</dbReference>